<dbReference type="CDD" id="cd06558">
    <property type="entry name" value="crotonase-like"/>
    <property type="match status" value="1"/>
</dbReference>
<dbReference type="OrthoDB" id="9807606at2"/>
<dbReference type="KEGG" id="boz:DBV39_17610"/>
<name>A0A2R4XN80_9BURK</name>
<dbReference type="AlphaFoldDB" id="A0A2R4XN80"/>
<comment type="similarity">
    <text evidence="1 3">Belongs to the enoyl-CoA hydratase/isomerase family.</text>
</comment>
<organism evidence="4 5">
    <name type="scientific">Orrella marina</name>
    <dbReference type="NCBI Taxonomy" id="2163011"/>
    <lineage>
        <taxon>Bacteria</taxon>
        <taxon>Pseudomonadati</taxon>
        <taxon>Pseudomonadota</taxon>
        <taxon>Betaproteobacteria</taxon>
        <taxon>Burkholderiales</taxon>
        <taxon>Alcaligenaceae</taxon>
        <taxon>Orrella</taxon>
    </lineage>
</organism>
<dbReference type="GO" id="GO:0016853">
    <property type="term" value="F:isomerase activity"/>
    <property type="evidence" value="ECO:0007669"/>
    <property type="project" value="UniProtKB-KW"/>
</dbReference>
<reference evidence="4 5" key="1">
    <citation type="submission" date="2018-04" db="EMBL/GenBank/DDBJ databases">
        <title>Bordetella sp. HZ20 isolated from seawater.</title>
        <authorList>
            <person name="Sun C."/>
        </authorList>
    </citation>
    <scope>NUCLEOTIDE SEQUENCE [LARGE SCALE GENOMIC DNA]</scope>
    <source>
        <strain evidence="4 5">HZ20</strain>
    </source>
</reference>
<dbReference type="Pfam" id="PF00378">
    <property type="entry name" value="ECH_1"/>
    <property type="match status" value="1"/>
</dbReference>
<dbReference type="GO" id="GO:0016829">
    <property type="term" value="F:lyase activity"/>
    <property type="evidence" value="ECO:0007669"/>
    <property type="project" value="UniProtKB-KW"/>
</dbReference>
<dbReference type="InterPro" id="IPR014748">
    <property type="entry name" value="Enoyl-CoA_hydra_C"/>
</dbReference>
<accession>A0A2R4XN80</accession>
<evidence type="ECO:0000313" key="5">
    <source>
        <dbReference type="Proteomes" id="UP000244571"/>
    </source>
</evidence>
<dbReference type="PANTHER" id="PTHR11941">
    <property type="entry name" value="ENOYL-COA HYDRATASE-RELATED"/>
    <property type="match status" value="1"/>
</dbReference>
<dbReference type="Proteomes" id="UP000244571">
    <property type="component" value="Chromosome"/>
</dbReference>
<dbReference type="InterPro" id="IPR001753">
    <property type="entry name" value="Enoyl-CoA_hydra/iso"/>
</dbReference>
<evidence type="ECO:0000313" key="4">
    <source>
        <dbReference type="EMBL" id="AWB35253.1"/>
    </source>
</evidence>
<gene>
    <name evidence="4" type="ORF">DBV39_17610</name>
</gene>
<dbReference type="InterPro" id="IPR029045">
    <property type="entry name" value="ClpP/crotonase-like_dom_sf"/>
</dbReference>
<evidence type="ECO:0000256" key="1">
    <source>
        <dbReference type="ARBA" id="ARBA00005254"/>
    </source>
</evidence>
<dbReference type="Gene3D" id="1.10.12.10">
    <property type="entry name" value="Lyase 2-enoyl-coa Hydratase, Chain A, domain 2"/>
    <property type="match status" value="1"/>
</dbReference>
<protein>
    <submittedName>
        <fullName evidence="4">Enoyl-CoA hydratase/isomerase family protein</fullName>
    </submittedName>
</protein>
<dbReference type="InterPro" id="IPR018376">
    <property type="entry name" value="Enoyl-CoA_hyd/isom_CS"/>
</dbReference>
<dbReference type="PANTHER" id="PTHR11941:SF54">
    <property type="entry name" value="ENOYL-COA HYDRATASE, MITOCHONDRIAL"/>
    <property type="match status" value="1"/>
</dbReference>
<keyword evidence="5" id="KW-1185">Reference proteome</keyword>
<dbReference type="GO" id="GO:0006635">
    <property type="term" value="P:fatty acid beta-oxidation"/>
    <property type="evidence" value="ECO:0007669"/>
    <property type="project" value="TreeGrafter"/>
</dbReference>
<evidence type="ECO:0000256" key="3">
    <source>
        <dbReference type="RuleBase" id="RU003707"/>
    </source>
</evidence>
<sequence>MSAIVERRGHVGLVLLDEPSSHHALSRSLVSALLKALDDEQIRTARAVVISSTGPSFCAGANIGDLLEGWMVTPDASDDPVRLFRSLAEDPRPTIAAVDGAAIGGGFELMLSCDLAVASSKAWFALPELAHGVIPNTALMRVQQMIGLRGLYQLMMTGQKLDAQKACDMGLVSSLCEPGRAVDMAVTMADEISSRVAPGALAAAKRLAMRYAKSDWGQVQESLQDLPEAQWREGLTAFLEKRKPDYDAFWSDYRRK</sequence>
<dbReference type="PROSITE" id="PS00166">
    <property type="entry name" value="ENOYL_COA_HYDRATASE"/>
    <property type="match status" value="1"/>
</dbReference>
<proteinExistence type="inferred from homology"/>
<dbReference type="RefSeq" id="WP_108622661.1">
    <property type="nucleotide sequence ID" value="NZ_CP028901.1"/>
</dbReference>
<dbReference type="Gene3D" id="3.90.226.10">
    <property type="entry name" value="2-enoyl-CoA Hydratase, Chain A, domain 1"/>
    <property type="match status" value="1"/>
</dbReference>
<keyword evidence="2" id="KW-0456">Lyase</keyword>
<dbReference type="EMBL" id="CP028901">
    <property type="protein sequence ID" value="AWB35253.1"/>
    <property type="molecule type" value="Genomic_DNA"/>
</dbReference>
<keyword evidence="4" id="KW-0413">Isomerase</keyword>
<dbReference type="SUPFAM" id="SSF52096">
    <property type="entry name" value="ClpP/crotonase"/>
    <property type="match status" value="1"/>
</dbReference>
<evidence type="ECO:0000256" key="2">
    <source>
        <dbReference type="ARBA" id="ARBA00023239"/>
    </source>
</evidence>